<sequence>MRRAVVVFVEDNKHLLLQLGCLYTSLKYIQSNDTDLVVFGTKEALKKVPDDCIKVECELANNPPEFLRYRFINSISCLAGEQAAFLNHYDYILRTDADTFLTPAWNSFYPALYTVGRGGYVNDEKTRSNLKRISSQFHLRHQGLHNLGSTHYGNASLVREVCKLATTITAHILTEEFKDDEGKWPSWYRGVASMYGCEIAANHFVDQITIDPKRLDFGSASPESIDDHPHIHCWHTNNMFSKFQFTAGKYDDLSTDHLDINRIKDYCLFIALKSKQFFHIQ</sequence>
<evidence type="ECO:0000313" key="1">
    <source>
        <dbReference type="EMBL" id="MCM3735098.1"/>
    </source>
</evidence>
<accession>A0ACC6A420</accession>
<comment type="caution">
    <text evidence="1">The sequence shown here is derived from an EMBL/GenBank/DDBJ whole genome shotgun (WGS) entry which is preliminary data.</text>
</comment>
<evidence type="ECO:0000313" key="2">
    <source>
        <dbReference type="Proteomes" id="UP001202289"/>
    </source>
</evidence>
<keyword evidence="2" id="KW-1185">Reference proteome</keyword>
<organism evidence="1 2">
    <name type="scientific">Bacillus cytotoxicus</name>
    <dbReference type="NCBI Taxonomy" id="580165"/>
    <lineage>
        <taxon>Bacteria</taxon>
        <taxon>Bacillati</taxon>
        <taxon>Bacillota</taxon>
        <taxon>Bacilli</taxon>
        <taxon>Bacillales</taxon>
        <taxon>Bacillaceae</taxon>
        <taxon>Bacillus</taxon>
        <taxon>Bacillus cereus group</taxon>
    </lineage>
</organism>
<dbReference type="Proteomes" id="UP001202289">
    <property type="component" value="Unassembled WGS sequence"/>
</dbReference>
<reference evidence="1" key="1">
    <citation type="submission" date="2022-05" db="EMBL/GenBank/DDBJ databases">
        <title>Comparative Genomics of Spacecraft Associated Microbes.</title>
        <authorList>
            <person name="Tran M.T."/>
            <person name="Wright A."/>
            <person name="Seuylemezian A."/>
            <person name="Eisen J."/>
            <person name="Coil D."/>
        </authorList>
    </citation>
    <scope>NUCLEOTIDE SEQUENCE</scope>
    <source>
        <strain evidence="1">FAIRING 10M-2.2</strain>
    </source>
</reference>
<protein>
    <submittedName>
        <fullName evidence="1">Uncharacterized protein</fullName>
    </submittedName>
</protein>
<name>A0ACC6A420_9BACI</name>
<dbReference type="EMBL" id="JAMBOP010000004">
    <property type="protein sequence ID" value="MCM3735098.1"/>
    <property type="molecule type" value="Genomic_DNA"/>
</dbReference>
<proteinExistence type="predicted"/>
<gene>
    <name evidence="1" type="ORF">M3215_04525</name>
</gene>